<proteinExistence type="predicted"/>
<organism evidence="1 2">
    <name type="scientific">Agrilactobacillus composti DSM 18527 = JCM 14202</name>
    <dbReference type="NCBI Taxonomy" id="1423734"/>
    <lineage>
        <taxon>Bacteria</taxon>
        <taxon>Bacillati</taxon>
        <taxon>Bacillota</taxon>
        <taxon>Bacilli</taxon>
        <taxon>Lactobacillales</taxon>
        <taxon>Lactobacillaceae</taxon>
        <taxon>Agrilactobacillus</taxon>
    </lineage>
</organism>
<dbReference type="Gene3D" id="3.10.450.150">
    <property type="entry name" value="enterococcus faecalis protein"/>
    <property type="match status" value="1"/>
</dbReference>
<sequence length="112" mass="13383">MIRRPRFTNPTQRAITDAVSYETPRFFIKMIWSYVDSLWVDNIRPSEVQYFHIQQNQRQCEIAFQQDSPQYQDHWTVDLINNDFILPQTLVLVNARQVRTLCLPDEVPNLLS</sequence>
<name>X0QLQ0_9LACO</name>
<accession>X0QLQ0</accession>
<evidence type="ECO:0000313" key="2">
    <source>
        <dbReference type="Proteomes" id="UP000051236"/>
    </source>
</evidence>
<protein>
    <submittedName>
        <fullName evidence="1">Uncharacterized protein</fullName>
    </submittedName>
</protein>
<dbReference type="PATRIC" id="fig|1423734.3.peg.1103"/>
<dbReference type="Proteomes" id="UP000051236">
    <property type="component" value="Unassembled WGS sequence"/>
</dbReference>
<dbReference type="eggNOG" id="ENOG5030BPV">
    <property type="taxonomic scope" value="Bacteria"/>
</dbReference>
<comment type="caution">
    <text evidence="1">The sequence shown here is derived from an EMBL/GenBank/DDBJ whole genome shotgun (WGS) entry which is preliminary data.</text>
</comment>
<dbReference type="InterPro" id="IPR009303">
    <property type="entry name" value="DUF960"/>
</dbReference>
<dbReference type="AlphaFoldDB" id="X0QLQ0"/>
<keyword evidence="2" id="KW-1185">Reference proteome</keyword>
<dbReference type="Pfam" id="PF06124">
    <property type="entry name" value="DUF960"/>
    <property type="match status" value="1"/>
</dbReference>
<evidence type="ECO:0000313" key="1">
    <source>
        <dbReference type="EMBL" id="KRM31088.1"/>
    </source>
</evidence>
<gene>
    <name evidence="1" type="ORF">FC83_GL001090</name>
</gene>
<dbReference type="EMBL" id="AZGA01000084">
    <property type="protein sequence ID" value="KRM31088.1"/>
    <property type="molecule type" value="Genomic_DNA"/>
</dbReference>
<dbReference type="RefSeq" id="WP_035452166.1">
    <property type="nucleotide sequence ID" value="NZ_AZGA01000084.1"/>
</dbReference>
<reference evidence="1 2" key="1">
    <citation type="journal article" date="2015" name="Genome Announc.">
        <title>Expanding the biotechnology potential of lactobacilli through comparative genomics of 213 strains and associated genera.</title>
        <authorList>
            <person name="Sun Z."/>
            <person name="Harris H.M."/>
            <person name="McCann A."/>
            <person name="Guo C."/>
            <person name="Argimon S."/>
            <person name="Zhang W."/>
            <person name="Yang X."/>
            <person name="Jeffery I.B."/>
            <person name="Cooney J.C."/>
            <person name="Kagawa T.F."/>
            <person name="Liu W."/>
            <person name="Song Y."/>
            <person name="Salvetti E."/>
            <person name="Wrobel A."/>
            <person name="Rasinkangas P."/>
            <person name="Parkhill J."/>
            <person name="Rea M.C."/>
            <person name="O'Sullivan O."/>
            <person name="Ritari J."/>
            <person name="Douillard F.P."/>
            <person name="Paul Ross R."/>
            <person name="Yang R."/>
            <person name="Briner A.E."/>
            <person name="Felis G.E."/>
            <person name="de Vos W.M."/>
            <person name="Barrangou R."/>
            <person name="Klaenhammer T.R."/>
            <person name="Caufield P.W."/>
            <person name="Cui Y."/>
            <person name="Zhang H."/>
            <person name="O'Toole P.W."/>
        </authorList>
    </citation>
    <scope>NUCLEOTIDE SEQUENCE [LARGE SCALE GENOMIC DNA]</scope>
    <source>
        <strain evidence="1 2">DSM 18527</strain>
    </source>
</reference>